<name>A0A1D3JHL2_PLAMA</name>
<evidence type="ECO:0000256" key="2">
    <source>
        <dbReference type="SAM" id="Phobius"/>
    </source>
</evidence>
<dbReference type="GeneID" id="39865601"/>
<dbReference type="VEuPathDB" id="PlasmoDB:PmUG01_00014500"/>
<dbReference type="EMBL" id="FLRL01000033">
    <property type="protein sequence ID" value="SBT85900.1"/>
    <property type="molecule type" value="Genomic_DNA"/>
</dbReference>
<feature type="region of interest" description="Disordered" evidence="1">
    <location>
        <begin position="308"/>
        <end position="329"/>
    </location>
</feature>
<dbReference type="KEGG" id="pmal:PMUG01_00014500"/>
<feature type="region of interest" description="Disordered" evidence="1">
    <location>
        <begin position="218"/>
        <end position="241"/>
    </location>
</feature>
<organism evidence="3 4">
    <name type="scientific">Plasmodium malariae</name>
    <dbReference type="NCBI Taxonomy" id="5858"/>
    <lineage>
        <taxon>Eukaryota</taxon>
        <taxon>Sar</taxon>
        <taxon>Alveolata</taxon>
        <taxon>Apicomplexa</taxon>
        <taxon>Aconoidasida</taxon>
        <taxon>Haemosporida</taxon>
        <taxon>Plasmodiidae</taxon>
        <taxon>Plasmodium</taxon>
        <taxon>Plasmodium (Plasmodium)</taxon>
    </lineage>
</organism>
<dbReference type="SUPFAM" id="SSF140924">
    <property type="entry name" value="Duffy binding domain-like"/>
    <property type="match status" value="1"/>
</dbReference>
<dbReference type="Proteomes" id="UP000219813">
    <property type="component" value="Unassembled WGS sequence"/>
</dbReference>
<proteinExistence type="predicted"/>
<protein>
    <submittedName>
        <fullName evidence="3">STP1 protein</fullName>
    </submittedName>
</protein>
<keyword evidence="4" id="KW-1185">Reference proteome</keyword>
<evidence type="ECO:0000313" key="3">
    <source>
        <dbReference type="EMBL" id="SBT85900.1"/>
    </source>
</evidence>
<keyword evidence="2" id="KW-0472">Membrane</keyword>
<reference evidence="3 4" key="1">
    <citation type="submission" date="2016-06" db="EMBL/GenBank/DDBJ databases">
        <authorList>
            <consortium name="Pathogen Informatics"/>
        </authorList>
    </citation>
    <scope>NUCLEOTIDE SEQUENCE [LARGE SCALE GENOMIC DNA]</scope>
</reference>
<evidence type="ECO:0000256" key="1">
    <source>
        <dbReference type="SAM" id="MobiDB-lite"/>
    </source>
</evidence>
<evidence type="ECO:0000313" key="4">
    <source>
        <dbReference type="Proteomes" id="UP000219813"/>
    </source>
</evidence>
<dbReference type="RefSeq" id="XP_028859175.1">
    <property type="nucleotide sequence ID" value="XM_029005633.1"/>
</dbReference>
<sequence>MENCIPKNFALSGSAGFGLTFTPQFKTIRAHIQNKTNFLKTANNENLFREECKQLADFLIKNMSPPPQYTSQHMWESFLKFRLNHYFNNITKYGGCPMILKKKHKELLELKYKEEDFCKKKTADLKEIEGLKQNNSGKCVNTCLDKCKTYNAWIKQMQKHFEKKKSLFKNCYTKESSKKKTKKLTKESICDIMNEETFKELSECITSNSAETTKGLLENKRLQSGTEGIDQNIPKPQNKNIDVPITPEAQTELELQIPSQPPSKLIKSEDSEIQHSTIETEDSQSLTDASLEKAKISEYVHVASEDTTALPSPALQGTQLSPDPENTLPTDKASTYTLARSPPQISHTTGTILNPSDKYTSSILINLVIIIIFSLFIKFALTGILKKKKKISRKHVKFLRLLVPSFSNKKSKIFTDDPLEHIIYDDEEIIKKIKINELTKNVNLSKRTRDRSKIIVEVHMEVLEEFRNKEWENIQDEFLEICIDEFTKEDNITFPNLTDNDLIIENIKCISDIKKQNILWNKWIQRHRNLSQNLKKDDWFNSLKDEWKREVSYIQEMEEIKKKSSNENQKVSFLEREKDIWRQWISKKGMIIQQHLDQYWNNGLAQELQNISDEYVNEDTKNYVSLLNIEELKHKENYEELYKYIKKKLLTKLCILVLIAVLEECKKEVNLENRESFLDISINEWKTKKYSGNKQEITENTIEYINSDIENRRNNEFHTHIGKDSFRNEIEDWIGEDDLYASSIVNNGTVEKSIDIAEKHIP</sequence>
<feature type="region of interest" description="Disordered" evidence="1">
    <location>
        <begin position="256"/>
        <end position="287"/>
    </location>
</feature>
<keyword evidence="2" id="KW-1133">Transmembrane helix</keyword>
<keyword evidence="2" id="KW-0812">Transmembrane</keyword>
<dbReference type="AlphaFoldDB" id="A0A1D3JHL2"/>
<gene>
    <name evidence="3" type="primary">PmUG01_00014500</name>
    <name evidence="3" type="ORF">PMUG01_00014500</name>
</gene>
<feature type="compositionally biased region" description="Polar residues" evidence="1">
    <location>
        <begin position="308"/>
        <end position="321"/>
    </location>
</feature>
<feature type="transmembrane region" description="Helical" evidence="2">
    <location>
        <begin position="363"/>
        <end position="385"/>
    </location>
</feature>
<accession>A0A1D3JHL2</accession>
<dbReference type="OrthoDB" id="383264at2759"/>